<dbReference type="Pfam" id="PF13041">
    <property type="entry name" value="PPR_2"/>
    <property type="match status" value="1"/>
</dbReference>
<evidence type="ECO:0000313" key="6">
    <source>
        <dbReference type="Proteomes" id="UP001151287"/>
    </source>
</evidence>
<proteinExistence type="predicted"/>
<dbReference type="AlphaFoldDB" id="A0A9Q0HT63"/>
<evidence type="ECO:0008006" key="7">
    <source>
        <dbReference type="Google" id="ProtNLM"/>
    </source>
</evidence>
<evidence type="ECO:0000256" key="1">
    <source>
        <dbReference type="ARBA" id="ARBA00022737"/>
    </source>
</evidence>
<dbReference type="Gene3D" id="1.25.40.10">
    <property type="entry name" value="Tetratricopeptide repeat domain"/>
    <property type="match status" value="3"/>
</dbReference>
<accession>A0A9Q0HT63</accession>
<keyword evidence="1" id="KW-0677">Repeat</keyword>
<protein>
    <recommendedName>
        <fullName evidence="7">Pentatricopeptide repeat-containing protein</fullName>
    </recommendedName>
</protein>
<name>A0A9Q0HT63_9POAL</name>
<dbReference type="EMBL" id="JAMQYH010000002">
    <property type="protein sequence ID" value="KAJ1697544.1"/>
    <property type="molecule type" value="Genomic_DNA"/>
</dbReference>
<keyword evidence="2" id="KW-0809">Transit peptide</keyword>
<dbReference type="PANTHER" id="PTHR47205">
    <property type="entry name" value="OS07G0599000 PROTEIN"/>
    <property type="match status" value="1"/>
</dbReference>
<evidence type="ECO:0000256" key="3">
    <source>
        <dbReference type="PROSITE-ProRule" id="PRU00708"/>
    </source>
</evidence>
<dbReference type="NCBIfam" id="TIGR00756">
    <property type="entry name" value="PPR"/>
    <property type="match status" value="1"/>
</dbReference>
<feature type="repeat" description="PPR" evidence="3">
    <location>
        <begin position="544"/>
        <end position="578"/>
    </location>
</feature>
<dbReference type="OrthoDB" id="185373at2759"/>
<evidence type="ECO:0000313" key="5">
    <source>
        <dbReference type="EMBL" id="KAJ1697544.1"/>
    </source>
</evidence>
<dbReference type="InterPro" id="IPR044605">
    <property type="entry name" value="At1g26460-like"/>
</dbReference>
<feature type="region of interest" description="Disordered" evidence="4">
    <location>
        <begin position="31"/>
        <end position="70"/>
    </location>
</feature>
<evidence type="ECO:0000256" key="2">
    <source>
        <dbReference type="ARBA" id="ARBA00022946"/>
    </source>
</evidence>
<dbReference type="Proteomes" id="UP001151287">
    <property type="component" value="Unassembled WGS sequence"/>
</dbReference>
<dbReference type="Pfam" id="PF01535">
    <property type="entry name" value="PPR"/>
    <property type="match status" value="1"/>
</dbReference>
<feature type="compositionally biased region" description="Pro residues" evidence="4">
    <location>
        <begin position="39"/>
        <end position="58"/>
    </location>
</feature>
<dbReference type="PANTHER" id="PTHR47205:SF1">
    <property type="entry name" value="OS07G0599000 PROTEIN"/>
    <property type="match status" value="1"/>
</dbReference>
<sequence length="631" mass="70543">MAAKSALLRSPTFLPKLLPSFPLRLISTYPPLSQEPQLEPSPSPPPSPSSPTPLPPNPSTGSPFYNENWRTPQPTAAAAASILPVPGQSAVAGHMMAFSQILDLSGIMNLFADYVASQRWNDIKSVFEYWVRSLDESGKPNKPDVNLFNHYLRAKLMLGADSAELLDLVQAMQEFAVLPIAASYNLMFEAMVKELESLNNQQDESADSQSRKTALVEATTKLFDKMLAEGPLPDDGSFNLVVGILIKTKHFDPALTYLDLVPKYGRTLNQGVYNGCIQFLLNSNKPDTATSFIDKCKASAENKNLVPTWNLCHHIADVAFRSDNSKLAYQSLEFFARWIERGEKTWPQVQLSVDEGLAAAALGTASRTYDSKLLDGSWQILKRSLRQKKLPNPETYLMKINAYASLGQVKKAFEMLNELEMAYRDAENTDPELFSPFTSLHPLVAACCRNGFSSLDAVYLELEKWSQAEKPYKSVAALNCVLLGCANIWDLDRAYETFQALEKLGVTPDIHSYNALLYAFGKHQKTSEACNVFEHLVSIGASPNATTYSLLVDAHLVNRDPKSALKVVDEIVEAGFMPTKQMLKKIRRRCSRQMDYDSNDKVQNLARNFKIRMGNEVRREMLFNLQYSTNY</sequence>
<dbReference type="InterPro" id="IPR002885">
    <property type="entry name" value="PPR_rpt"/>
</dbReference>
<gene>
    <name evidence="5" type="ORF">LUZ63_006056</name>
</gene>
<organism evidence="5 6">
    <name type="scientific">Rhynchospora breviuscula</name>
    <dbReference type="NCBI Taxonomy" id="2022672"/>
    <lineage>
        <taxon>Eukaryota</taxon>
        <taxon>Viridiplantae</taxon>
        <taxon>Streptophyta</taxon>
        <taxon>Embryophyta</taxon>
        <taxon>Tracheophyta</taxon>
        <taxon>Spermatophyta</taxon>
        <taxon>Magnoliopsida</taxon>
        <taxon>Liliopsida</taxon>
        <taxon>Poales</taxon>
        <taxon>Cyperaceae</taxon>
        <taxon>Cyperoideae</taxon>
        <taxon>Rhynchosporeae</taxon>
        <taxon>Rhynchospora</taxon>
    </lineage>
</organism>
<reference evidence="5" key="1">
    <citation type="journal article" date="2022" name="Cell">
        <title>Repeat-based holocentromeres influence genome architecture and karyotype evolution.</title>
        <authorList>
            <person name="Hofstatter P.G."/>
            <person name="Thangavel G."/>
            <person name="Lux T."/>
            <person name="Neumann P."/>
            <person name="Vondrak T."/>
            <person name="Novak P."/>
            <person name="Zhang M."/>
            <person name="Costa L."/>
            <person name="Castellani M."/>
            <person name="Scott A."/>
            <person name="Toegelov H."/>
            <person name="Fuchs J."/>
            <person name="Mata-Sucre Y."/>
            <person name="Dias Y."/>
            <person name="Vanzela A.L.L."/>
            <person name="Huettel B."/>
            <person name="Almeida C.C.S."/>
            <person name="Simkova H."/>
            <person name="Souza G."/>
            <person name="Pedrosa-Harand A."/>
            <person name="Macas J."/>
            <person name="Mayer K.F.X."/>
            <person name="Houben A."/>
            <person name="Marques A."/>
        </authorList>
    </citation>
    <scope>NUCLEOTIDE SEQUENCE</scope>
    <source>
        <strain evidence="5">RhyBre1mFocal</strain>
    </source>
</reference>
<dbReference type="InterPro" id="IPR011990">
    <property type="entry name" value="TPR-like_helical_dom_sf"/>
</dbReference>
<keyword evidence="6" id="KW-1185">Reference proteome</keyword>
<feature type="repeat" description="PPR" evidence="3">
    <location>
        <begin position="509"/>
        <end position="543"/>
    </location>
</feature>
<evidence type="ECO:0000256" key="4">
    <source>
        <dbReference type="SAM" id="MobiDB-lite"/>
    </source>
</evidence>
<dbReference type="PROSITE" id="PS51375">
    <property type="entry name" value="PPR"/>
    <property type="match status" value="2"/>
</dbReference>
<comment type="caution">
    <text evidence="5">The sequence shown here is derived from an EMBL/GenBank/DDBJ whole genome shotgun (WGS) entry which is preliminary data.</text>
</comment>